<gene>
    <name evidence="8" type="ORF">KC01_LOCUS28309</name>
</gene>
<dbReference type="SMART" id="SM00355">
    <property type="entry name" value="ZnF_C2H2"/>
    <property type="match status" value="6"/>
</dbReference>
<evidence type="ECO:0000256" key="3">
    <source>
        <dbReference type="ARBA" id="ARBA00022771"/>
    </source>
</evidence>
<evidence type="ECO:0000256" key="1">
    <source>
        <dbReference type="ARBA" id="ARBA00022723"/>
    </source>
</evidence>
<feature type="domain" description="C2H2-type" evidence="7">
    <location>
        <begin position="190"/>
        <end position="217"/>
    </location>
</feature>
<keyword evidence="9" id="KW-1185">Reference proteome</keyword>
<dbReference type="AlphaFoldDB" id="A0AAV2LIS6"/>
<proteinExistence type="predicted"/>
<evidence type="ECO:0000256" key="5">
    <source>
        <dbReference type="PROSITE-ProRule" id="PRU00042"/>
    </source>
</evidence>
<dbReference type="Proteomes" id="UP001497482">
    <property type="component" value="Chromosome 23"/>
</dbReference>
<organism evidence="8 9">
    <name type="scientific">Knipowitschia caucasica</name>
    <name type="common">Caucasian dwarf goby</name>
    <name type="synonym">Pomatoschistus caucasicus</name>
    <dbReference type="NCBI Taxonomy" id="637954"/>
    <lineage>
        <taxon>Eukaryota</taxon>
        <taxon>Metazoa</taxon>
        <taxon>Chordata</taxon>
        <taxon>Craniata</taxon>
        <taxon>Vertebrata</taxon>
        <taxon>Euteleostomi</taxon>
        <taxon>Actinopterygii</taxon>
        <taxon>Neopterygii</taxon>
        <taxon>Teleostei</taxon>
        <taxon>Neoteleostei</taxon>
        <taxon>Acanthomorphata</taxon>
        <taxon>Gobiaria</taxon>
        <taxon>Gobiiformes</taxon>
        <taxon>Gobioidei</taxon>
        <taxon>Gobiidae</taxon>
        <taxon>Gobiinae</taxon>
        <taxon>Knipowitschia</taxon>
    </lineage>
</organism>
<keyword evidence="1" id="KW-0479">Metal-binding</keyword>
<dbReference type="InterPro" id="IPR013087">
    <property type="entry name" value="Znf_C2H2_type"/>
</dbReference>
<dbReference type="PROSITE" id="PS00028">
    <property type="entry name" value="ZINC_FINGER_C2H2_1"/>
    <property type="match status" value="1"/>
</dbReference>
<dbReference type="GO" id="GO:0045944">
    <property type="term" value="P:positive regulation of transcription by RNA polymerase II"/>
    <property type="evidence" value="ECO:0007669"/>
    <property type="project" value="TreeGrafter"/>
</dbReference>
<feature type="compositionally biased region" description="Low complexity" evidence="6">
    <location>
        <begin position="566"/>
        <end position="591"/>
    </location>
</feature>
<evidence type="ECO:0000313" key="9">
    <source>
        <dbReference type="Proteomes" id="UP001497482"/>
    </source>
</evidence>
<keyword evidence="4" id="KW-0862">Zinc</keyword>
<dbReference type="GO" id="GO:0008270">
    <property type="term" value="F:zinc ion binding"/>
    <property type="evidence" value="ECO:0007669"/>
    <property type="project" value="UniProtKB-KW"/>
</dbReference>
<feature type="region of interest" description="Disordered" evidence="6">
    <location>
        <begin position="510"/>
        <end position="800"/>
    </location>
</feature>
<evidence type="ECO:0000259" key="7">
    <source>
        <dbReference type="PROSITE" id="PS50157"/>
    </source>
</evidence>
<evidence type="ECO:0000256" key="4">
    <source>
        <dbReference type="ARBA" id="ARBA00022833"/>
    </source>
</evidence>
<name>A0AAV2LIS6_KNICA</name>
<keyword evidence="2" id="KW-0677">Repeat</keyword>
<feature type="compositionally biased region" description="Polar residues" evidence="6">
    <location>
        <begin position="685"/>
        <end position="696"/>
    </location>
</feature>
<sequence length="800" mass="88597">MEDHTTTQDTLKNYGILAKDEEREKVKDFVYKHFKEVTDQPVLMEQGSARNNRPVRNRGHRVQQGAFFSGKILSFGCSICKDCFTYSPNDLLKHFRLAHRGALPTYPCDLCGFVTNEFSVLQRHRIEHRNTLVTCELCQDDVQYSLLLLTRHYTMCHSINGHFTCDWCHFSTVDAGTFVQHIHHHKETSWRCSKCSHMSTSEVEHQKHLKGHSGSSPDPHSSSLEIEAEGKESPELRLRLSPDVEAVRVDDTQCFLLSSNNPTTGIKKFIAVQNSQNIVTQNSVLQSAVKVHQSEADKHIRAPRPIRPPSQRKRRRKLLFDELPATSHKVRKLSNKALPEKEPVVLWSPVAKDKERTLRLCPLSSDQQIKWPRRCQPVVVLNHPDVDIPEVASLMQVVQRHQGAVTKVSLSQKTIQALSDHAASKSSTKDLSSQPRTAQSSVCERYLLRLKLKRKSRKKYQLVRTVPDTQPSVEFTCWFCGRHFNSQEAWIGHGQRHLLESTRDWHTLEAGSGSAQAQGRLSLRPGSGPDLGQTQSQGRIRPRADPDSVPGQAQAQGRPRLRPRAGSGPDSGPDSGPGQARAQARAQTQAQGRLGPRLRADSVPGQAQAQGRLGPRLRPRAGSGPDSGQTQSQGRLRPRTDPDSGQTQSQGRLRPRTGSGPDSGPGQARAQTQGRLSPRAGSGPGQTQTQGRLSPGQTQTQTQGRLRPRADSDPDSGQTQAQGRLRPRLRADSGPGQTQTQGRLRLGADSGPGQTQARCRLRPRADSGSVQTQAQGRLRLGADSGPGQTQARCRLRPRAD</sequence>
<dbReference type="Gene3D" id="3.30.160.60">
    <property type="entry name" value="Classic Zinc Finger"/>
    <property type="match status" value="1"/>
</dbReference>
<evidence type="ECO:0000256" key="2">
    <source>
        <dbReference type="ARBA" id="ARBA00022737"/>
    </source>
</evidence>
<dbReference type="GO" id="GO:0005634">
    <property type="term" value="C:nucleus"/>
    <property type="evidence" value="ECO:0007669"/>
    <property type="project" value="TreeGrafter"/>
</dbReference>
<feature type="region of interest" description="Disordered" evidence="6">
    <location>
        <begin position="203"/>
        <end position="234"/>
    </location>
</feature>
<dbReference type="PANTHER" id="PTHR24403">
    <property type="entry name" value="ZINC FINGER PROTEIN"/>
    <property type="match status" value="1"/>
</dbReference>
<accession>A0AAV2LIS6</accession>
<dbReference type="InterPro" id="IPR050688">
    <property type="entry name" value="Zinc_finger/UBP_domain"/>
</dbReference>
<feature type="domain" description="C2H2-type" evidence="7">
    <location>
        <begin position="475"/>
        <end position="502"/>
    </location>
</feature>
<dbReference type="EMBL" id="OZ035845">
    <property type="protein sequence ID" value="CAL1600187.1"/>
    <property type="molecule type" value="Genomic_DNA"/>
</dbReference>
<evidence type="ECO:0000313" key="8">
    <source>
        <dbReference type="EMBL" id="CAL1600187.1"/>
    </source>
</evidence>
<keyword evidence="3 5" id="KW-0863">Zinc-finger</keyword>
<dbReference type="PROSITE" id="PS50157">
    <property type="entry name" value="ZINC_FINGER_C2H2_2"/>
    <property type="match status" value="2"/>
</dbReference>
<reference evidence="8 9" key="1">
    <citation type="submission" date="2024-04" db="EMBL/GenBank/DDBJ databases">
        <authorList>
            <person name="Waldvogel A.-M."/>
            <person name="Schoenle A."/>
        </authorList>
    </citation>
    <scope>NUCLEOTIDE SEQUENCE [LARGE SCALE GENOMIC DNA]</scope>
</reference>
<evidence type="ECO:0000256" key="6">
    <source>
        <dbReference type="SAM" id="MobiDB-lite"/>
    </source>
</evidence>
<feature type="compositionally biased region" description="Low complexity" evidence="6">
    <location>
        <begin position="212"/>
        <end position="223"/>
    </location>
</feature>
<protein>
    <recommendedName>
        <fullName evidence="7">C2H2-type domain-containing protein</fullName>
    </recommendedName>
</protein>
<dbReference type="PANTHER" id="PTHR24403:SF67">
    <property type="entry name" value="FI01116P-RELATED"/>
    <property type="match status" value="1"/>
</dbReference>